<dbReference type="OMA" id="DTHLIVC"/>
<gene>
    <name evidence="1" type="ORF">EV44_g2143</name>
</gene>
<reference evidence="1 2" key="1">
    <citation type="journal article" date="2014" name="BMC Genomics">
        <title>Adaptive genomic structural variation in the grape powdery mildew pathogen, Erysiphe necator.</title>
        <authorList>
            <person name="Jones L."/>
            <person name="Riaz S."/>
            <person name="Morales-Cruz A."/>
            <person name="Amrine K.C."/>
            <person name="McGuire B."/>
            <person name="Gubler W.D."/>
            <person name="Walker M.A."/>
            <person name="Cantu D."/>
        </authorList>
    </citation>
    <scope>NUCLEOTIDE SEQUENCE [LARGE SCALE GENOMIC DNA]</scope>
    <source>
        <strain evidence="2">c</strain>
    </source>
</reference>
<dbReference type="AlphaFoldDB" id="A0A0B1PBS2"/>
<sequence>MTPEPEALPSLLPSELLSHIIDHGAFFTTLIICQKREEFVDCLVSDVSTNLLNQKLPTQYNLNQSITSSLSEEESENEGFRNEEFERGNLLLIPTLKQVAIAQHIHVVFIPTITHLRAYLATFPSITQANPSSLLDVEKIPTGINIHRKAPLLFVYGLVNLHNDTCEWSAQGLSNTLAGLIEAGQRSSRKVVVAEDWQRTKFLEVNDELNADTGDTSRERVWEIRVPILHTRSKKLGHQSEGQPWAGRTTEIGRIYARWFKFGAQKN</sequence>
<dbReference type="HOGENOM" id="CLU_071085_1_0_1"/>
<keyword evidence="2" id="KW-1185">Reference proteome</keyword>
<evidence type="ECO:0000313" key="2">
    <source>
        <dbReference type="Proteomes" id="UP000030854"/>
    </source>
</evidence>
<protein>
    <submittedName>
        <fullName evidence="1">Uncharacterized protein</fullName>
    </submittedName>
</protein>
<name>A0A0B1PBS2_UNCNE</name>
<proteinExistence type="predicted"/>
<dbReference type="EMBL" id="JNVN01000896">
    <property type="protein sequence ID" value="KHJ34386.1"/>
    <property type="molecule type" value="Genomic_DNA"/>
</dbReference>
<comment type="caution">
    <text evidence="1">The sequence shown here is derived from an EMBL/GenBank/DDBJ whole genome shotgun (WGS) entry which is preliminary data.</text>
</comment>
<dbReference type="Proteomes" id="UP000030854">
    <property type="component" value="Unassembled WGS sequence"/>
</dbReference>
<accession>A0A0B1PBS2</accession>
<evidence type="ECO:0000313" key="1">
    <source>
        <dbReference type="EMBL" id="KHJ34386.1"/>
    </source>
</evidence>
<organism evidence="1 2">
    <name type="scientific">Uncinula necator</name>
    <name type="common">Grape powdery mildew</name>
    <dbReference type="NCBI Taxonomy" id="52586"/>
    <lineage>
        <taxon>Eukaryota</taxon>
        <taxon>Fungi</taxon>
        <taxon>Dikarya</taxon>
        <taxon>Ascomycota</taxon>
        <taxon>Pezizomycotina</taxon>
        <taxon>Leotiomycetes</taxon>
        <taxon>Erysiphales</taxon>
        <taxon>Erysiphaceae</taxon>
        <taxon>Erysiphe</taxon>
    </lineage>
</organism>